<protein>
    <submittedName>
        <fullName evidence="1">Uncharacterized protein</fullName>
    </submittedName>
</protein>
<proteinExistence type="predicted"/>
<name>A0A813Z5U3_9BILA</name>
<dbReference type="PANTHER" id="PTHR48465">
    <property type="entry name" value="PROTEIN SSUH2 HOMOLOG"/>
    <property type="match status" value="1"/>
</dbReference>
<gene>
    <name evidence="1" type="ORF">ZHD862_LOCUS7067</name>
</gene>
<comment type="caution">
    <text evidence="1">The sequence shown here is derived from an EMBL/GenBank/DDBJ whole genome shotgun (WGS) entry which is preliminary data.</text>
</comment>
<dbReference type="SUPFAM" id="SSF57938">
    <property type="entry name" value="DnaJ/Hsp40 cysteine-rich domain"/>
    <property type="match status" value="1"/>
</dbReference>
<dbReference type="InterPro" id="IPR036410">
    <property type="entry name" value="HSP_DnaJ_Cys-rich_dom_sf"/>
</dbReference>
<sequence length="350" mass="39915">MSRTNQVRPAPTIVTELYTSDSFQTSATIDDATSQAYLTLLRKYVGKKFCYHLDATAEAKIIKVDTRVGFQVDIWTLMEKRWIKTINSPYKGEYTPGQNVGDIFNEENYNLKADTTIVKGSQIGHIILPETQRKIICVTCNGQGRKTCSSCAGVGQVKFKPCSKCNSSGYLPCSKCLTSGNILQRTEMHCKRYTIHSVTYPKNTFLPDKCIRKSNGRVLFFEDDLLYENESIWSNFDPLESLIMEESPHDFRKVIEKQFKDKHLDKMDKSTRIRRVKCTIQRVDVVEIDYQAGDYTNKTNTQKGPTTFTFLLYGRDLKNNPEVYENDYPLSTCGCLGPRCASRSRCCSIS</sequence>
<accession>A0A813Z5U3</accession>
<organism evidence="1 2">
    <name type="scientific">Rotaria sordida</name>
    <dbReference type="NCBI Taxonomy" id="392033"/>
    <lineage>
        <taxon>Eukaryota</taxon>
        <taxon>Metazoa</taxon>
        <taxon>Spiralia</taxon>
        <taxon>Gnathifera</taxon>
        <taxon>Rotifera</taxon>
        <taxon>Eurotatoria</taxon>
        <taxon>Bdelloidea</taxon>
        <taxon>Philodinida</taxon>
        <taxon>Philodinidae</taxon>
        <taxon>Rotaria</taxon>
    </lineage>
</organism>
<dbReference type="Proteomes" id="UP000663864">
    <property type="component" value="Unassembled WGS sequence"/>
</dbReference>
<dbReference type="AlphaFoldDB" id="A0A813Z5U3"/>
<evidence type="ECO:0000313" key="1">
    <source>
        <dbReference type="EMBL" id="CAF0894722.1"/>
    </source>
</evidence>
<dbReference type="EMBL" id="CAJNOT010000210">
    <property type="protein sequence ID" value="CAF0894722.1"/>
    <property type="molecule type" value="Genomic_DNA"/>
</dbReference>
<dbReference type="InterPro" id="IPR052789">
    <property type="entry name" value="SSUH2_homolog"/>
</dbReference>
<dbReference type="PANTHER" id="PTHR48465:SF1">
    <property type="entry name" value="PROTEIN SSUH2 HOMOLOG"/>
    <property type="match status" value="1"/>
</dbReference>
<evidence type="ECO:0000313" key="2">
    <source>
        <dbReference type="Proteomes" id="UP000663864"/>
    </source>
</evidence>
<reference evidence="1" key="1">
    <citation type="submission" date="2021-02" db="EMBL/GenBank/DDBJ databases">
        <authorList>
            <person name="Nowell W R."/>
        </authorList>
    </citation>
    <scope>NUCLEOTIDE SEQUENCE</scope>
</reference>